<dbReference type="Proteomes" id="UP000826271">
    <property type="component" value="Unassembled WGS sequence"/>
</dbReference>
<evidence type="ECO:0000256" key="2">
    <source>
        <dbReference type="ARBA" id="ARBA00023242"/>
    </source>
</evidence>
<comment type="caution">
    <text evidence="4">The sequence shown here is derived from an EMBL/GenBank/DDBJ whole genome shotgun (WGS) entry which is preliminary data.</text>
</comment>
<keyword evidence="2" id="KW-0539">Nucleus</keyword>
<proteinExistence type="predicted"/>
<accession>A0AAV6XA47</accession>
<feature type="compositionally biased region" description="Basic residues" evidence="3">
    <location>
        <begin position="131"/>
        <end position="149"/>
    </location>
</feature>
<protein>
    <submittedName>
        <fullName evidence="4">Uncharacterized protein</fullName>
    </submittedName>
</protein>
<dbReference type="InterPro" id="IPR051992">
    <property type="entry name" value="OxStress_Response_Reg"/>
</dbReference>
<sequence length="149" mass="16529">MGEERQYFEEMESKGQLQWAVVIKKNEEEYFESMEPSSSSSSSIGSDSSCLSSSDGADDASSSSNSCGPLYELSELMSQLPMKRGLSKYYNGKSQTFASLANIESLAKKETNSCYSRRMKSCGSSNNQRKFGPKRTITKRSRSPKRSCS</sequence>
<organism evidence="4 5">
    <name type="scientific">Buddleja alternifolia</name>
    <dbReference type="NCBI Taxonomy" id="168488"/>
    <lineage>
        <taxon>Eukaryota</taxon>
        <taxon>Viridiplantae</taxon>
        <taxon>Streptophyta</taxon>
        <taxon>Embryophyta</taxon>
        <taxon>Tracheophyta</taxon>
        <taxon>Spermatophyta</taxon>
        <taxon>Magnoliopsida</taxon>
        <taxon>eudicotyledons</taxon>
        <taxon>Gunneridae</taxon>
        <taxon>Pentapetalae</taxon>
        <taxon>asterids</taxon>
        <taxon>lamiids</taxon>
        <taxon>Lamiales</taxon>
        <taxon>Scrophulariaceae</taxon>
        <taxon>Buddlejeae</taxon>
        <taxon>Buddleja</taxon>
    </lineage>
</organism>
<dbReference type="GO" id="GO:0005634">
    <property type="term" value="C:nucleus"/>
    <property type="evidence" value="ECO:0007669"/>
    <property type="project" value="UniProtKB-SubCell"/>
</dbReference>
<dbReference type="PANTHER" id="PTHR33172">
    <property type="entry name" value="OS08G0516900 PROTEIN"/>
    <property type="match status" value="1"/>
</dbReference>
<evidence type="ECO:0000313" key="5">
    <source>
        <dbReference type="Proteomes" id="UP000826271"/>
    </source>
</evidence>
<dbReference type="AlphaFoldDB" id="A0AAV6XA47"/>
<comment type="subcellular location">
    <subcellularLocation>
        <location evidence="1">Nucleus</location>
    </subcellularLocation>
</comment>
<feature type="compositionally biased region" description="Low complexity" evidence="3">
    <location>
        <begin position="37"/>
        <end position="66"/>
    </location>
</feature>
<dbReference type="GO" id="GO:0006950">
    <property type="term" value="P:response to stress"/>
    <property type="evidence" value="ECO:0007669"/>
    <property type="project" value="UniProtKB-ARBA"/>
</dbReference>
<evidence type="ECO:0000313" key="4">
    <source>
        <dbReference type="EMBL" id="KAG8376075.1"/>
    </source>
</evidence>
<reference evidence="4" key="1">
    <citation type="submission" date="2019-10" db="EMBL/GenBank/DDBJ databases">
        <authorList>
            <person name="Zhang R."/>
            <person name="Pan Y."/>
            <person name="Wang J."/>
            <person name="Ma R."/>
            <person name="Yu S."/>
        </authorList>
    </citation>
    <scope>NUCLEOTIDE SEQUENCE</scope>
    <source>
        <strain evidence="4">LA-IB0</strain>
        <tissue evidence="4">Leaf</tissue>
    </source>
</reference>
<name>A0AAV6XA47_9LAMI</name>
<feature type="region of interest" description="Disordered" evidence="3">
    <location>
        <begin position="117"/>
        <end position="149"/>
    </location>
</feature>
<evidence type="ECO:0000256" key="1">
    <source>
        <dbReference type="ARBA" id="ARBA00004123"/>
    </source>
</evidence>
<keyword evidence="5" id="KW-1185">Reference proteome</keyword>
<feature type="region of interest" description="Disordered" evidence="3">
    <location>
        <begin position="31"/>
        <end position="66"/>
    </location>
</feature>
<dbReference type="EMBL" id="WHWC01000009">
    <property type="protein sequence ID" value="KAG8376075.1"/>
    <property type="molecule type" value="Genomic_DNA"/>
</dbReference>
<evidence type="ECO:0000256" key="3">
    <source>
        <dbReference type="SAM" id="MobiDB-lite"/>
    </source>
</evidence>
<gene>
    <name evidence="4" type="ORF">BUALT_Bualt09G0025800</name>
</gene>
<dbReference type="PANTHER" id="PTHR33172:SF103">
    <property type="entry name" value="PROTEIN OXIDATIVE STRESS 3"/>
    <property type="match status" value="1"/>
</dbReference>